<dbReference type="Proteomes" id="UP000076584">
    <property type="component" value="Unassembled WGS sequence"/>
</dbReference>
<dbReference type="PANTHER" id="PTHR33938">
    <property type="entry name" value="FERULOYL ESTERASE B-RELATED"/>
    <property type="match status" value="1"/>
</dbReference>
<dbReference type="PANTHER" id="PTHR33938:SF15">
    <property type="entry name" value="FERULOYL ESTERASE B-RELATED"/>
    <property type="match status" value="1"/>
</dbReference>
<comment type="similarity">
    <text evidence="7">Belongs to the tannase family.</text>
</comment>
<dbReference type="Pfam" id="PF07519">
    <property type="entry name" value="Tannase"/>
    <property type="match status" value="1"/>
</dbReference>
<keyword evidence="5" id="KW-1015">Disulfide bond</keyword>
<protein>
    <recommendedName>
        <fullName evidence="7">Carboxylic ester hydrolase</fullName>
        <ecNumber evidence="7">3.1.1.-</ecNumber>
    </recommendedName>
</protein>
<evidence type="ECO:0000256" key="6">
    <source>
        <dbReference type="ARBA" id="ARBA00034075"/>
    </source>
</evidence>
<proteinExistence type="inferred from homology"/>
<keyword evidence="2" id="KW-0119">Carbohydrate metabolism</keyword>
<sequence>MGLIGKAAVKAFYGTNAHHSYFSGCSQGGRQGYFSAQYDPGDFD</sequence>
<comment type="catalytic activity">
    <reaction evidence="6">
        <text>feruloyl-polysaccharide + H2O = ferulate + polysaccharide.</text>
        <dbReference type="EC" id="3.1.1.73"/>
    </reaction>
</comment>
<name>A0A167E2G7_COLIC</name>
<keyword evidence="3" id="KW-0732">Signal</keyword>
<keyword evidence="2" id="KW-0858">Xylan degradation</keyword>
<accession>A0A167E2G7</accession>
<evidence type="ECO:0000256" key="1">
    <source>
        <dbReference type="ARBA" id="ARBA00022487"/>
    </source>
</evidence>
<evidence type="ECO:0000256" key="4">
    <source>
        <dbReference type="ARBA" id="ARBA00022801"/>
    </source>
</evidence>
<evidence type="ECO:0000313" key="9">
    <source>
        <dbReference type="Proteomes" id="UP000076584"/>
    </source>
</evidence>
<evidence type="ECO:0000256" key="7">
    <source>
        <dbReference type="RuleBase" id="RU361238"/>
    </source>
</evidence>
<evidence type="ECO:0000256" key="3">
    <source>
        <dbReference type="ARBA" id="ARBA00022729"/>
    </source>
</evidence>
<dbReference type="EC" id="3.1.1.-" evidence="7"/>
<organism evidence="8 9">
    <name type="scientific">Colletotrichum incanum</name>
    <name type="common">Soybean anthracnose fungus</name>
    <dbReference type="NCBI Taxonomy" id="1573173"/>
    <lineage>
        <taxon>Eukaryota</taxon>
        <taxon>Fungi</taxon>
        <taxon>Dikarya</taxon>
        <taxon>Ascomycota</taxon>
        <taxon>Pezizomycotina</taxon>
        <taxon>Sordariomycetes</taxon>
        <taxon>Hypocreomycetidae</taxon>
        <taxon>Glomerellales</taxon>
        <taxon>Glomerellaceae</taxon>
        <taxon>Colletotrichum</taxon>
        <taxon>Colletotrichum spaethianum species complex</taxon>
    </lineage>
</organism>
<dbReference type="InterPro" id="IPR011118">
    <property type="entry name" value="Tannase/feruloyl_esterase"/>
</dbReference>
<feature type="non-terminal residue" evidence="8">
    <location>
        <position position="44"/>
    </location>
</feature>
<dbReference type="GO" id="GO:0045493">
    <property type="term" value="P:xylan catabolic process"/>
    <property type="evidence" value="ECO:0007669"/>
    <property type="project" value="UniProtKB-KW"/>
</dbReference>
<evidence type="ECO:0000256" key="2">
    <source>
        <dbReference type="ARBA" id="ARBA00022651"/>
    </source>
</evidence>
<evidence type="ECO:0000256" key="5">
    <source>
        <dbReference type="ARBA" id="ARBA00023157"/>
    </source>
</evidence>
<dbReference type="GO" id="GO:0030600">
    <property type="term" value="F:feruloyl esterase activity"/>
    <property type="evidence" value="ECO:0007669"/>
    <property type="project" value="UniProtKB-EC"/>
</dbReference>
<reference evidence="8 9" key="1">
    <citation type="submission" date="2015-06" db="EMBL/GenBank/DDBJ databases">
        <title>Survival trade-offs in plant roots during colonization by closely related pathogenic and mutualistic fungi.</title>
        <authorList>
            <person name="Hacquard S."/>
            <person name="Kracher B."/>
            <person name="Hiruma K."/>
            <person name="Weinman A."/>
            <person name="Muench P."/>
            <person name="Garrido Oter R."/>
            <person name="Ver Loren van Themaat E."/>
            <person name="Dallerey J.-F."/>
            <person name="Damm U."/>
            <person name="Henrissat B."/>
            <person name="Lespinet O."/>
            <person name="Thon M."/>
            <person name="Kemen E."/>
            <person name="McHardy A.C."/>
            <person name="Schulze-Lefert P."/>
            <person name="O'Connell R.J."/>
        </authorList>
    </citation>
    <scope>NUCLEOTIDE SEQUENCE [LARGE SCALE GENOMIC DNA]</scope>
    <source>
        <strain evidence="8 9">MAFF 238704</strain>
    </source>
</reference>
<gene>
    <name evidence="8" type="ORF">CI238_13655</name>
</gene>
<comment type="caution">
    <text evidence="8">The sequence shown here is derived from an EMBL/GenBank/DDBJ whole genome shotgun (WGS) entry which is preliminary data.</text>
</comment>
<dbReference type="AlphaFoldDB" id="A0A167E2G7"/>
<dbReference type="EMBL" id="LFIW01000844">
    <property type="protein sequence ID" value="KZL84626.1"/>
    <property type="molecule type" value="Genomic_DNA"/>
</dbReference>
<evidence type="ECO:0000313" key="8">
    <source>
        <dbReference type="EMBL" id="KZL84626.1"/>
    </source>
</evidence>
<keyword evidence="1" id="KW-0719">Serine esterase</keyword>
<keyword evidence="9" id="KW-1185">Reference proteome</keyword>
<keyword evidence="2" id="KW-0624">Polysaccharide degradation</keyword>
<keyword evidence="4 7" id="KW-0378">Hydrolase</keyword>